<dbReference type="PANTHER" id="PTHR36966:SF1">
    <property type="entry name" value="REP-ASSOCIATED TYROSINE TRANSPOSASE"/>
    <property type="match status" value="1"/>
</dbReference>
<evidence type="ECO:0000313" key="2">
    <source>
        <dbReference type="EMBL" id="SFN59587.1"/>
    </source>
</evidence>
<dbReference type="Proteomes" id="UP000198575">
    <property type="component" value="Unassembled WGS sequence"/>
</dbReference>
<dbReference type="NCBIfam" id="NF047646">
    <property type="entry name" value="REP_Tyr_transpos"/>
    <property type="match status" value="1"/>
</dbReference>
<dbReference type="EMBL" id="FOVF01000034">
    <property type="protein sequence ID" value="SFN59587.1"/>
    <property type="molecule type" value="Genomic_DNA"/>
</dbReference>
<sequence>MPDHWHGLVELGGADSLSTLVGRIKGSTSRAVNVSRAASGQVWARGFHDHAVRSDEDVVWLARYVVRNPVRAGLARRVGEYPFWDAVWLSEGHRG</sequence>
<organism evidence="2 3">
    <name type="scientific">Dokdonella immobilis</name>
    <dbReference type="NCBI Taxonomy" id="578942"/>
    <lineage>
        <taxon>Bacteria</taxon>
        <taxon>Pseudomonadati</taxon>
        <taxon>Pseudomonadota</taxon>
        <taxon>Gammaproteobacteria</taxon>
        <taxon>Lysobacterales</taxon>
        <taxon>Rhodanobacteraceae</taxon>
        <taxon>Dokdonella</taxon>
    </lineage>
</organism>
<protein>
    <submittedName>
        <fullName evidence="2">Transposase IS200 like</fullName>
    </submittedName>
</protein>
<dbReference type="AlphaFoldDB" id="A0A1I5AAU9"/>
<keyword evidence="3" id="KW-1185">Reference proteome</keyword>
<accession>A0A1I5AAU9</accession>
<dbReference type="Gene3D" id="3.30.70.1290">
    <property type="entry name" value="Transposase IS200-like"/>
    <property type="match status" value="1"/>
</dbReference>
<dbReference type="GO" id="GO:0006313">
    <property type="term" value="P:DNA transposition"/>
    <property type="evidence" value="ECO:0007669"/>
    <property type="project" value="InterPro"/>
</dbReference>
<dbReference type="PANTHER" id="PTHR36966">
    <property type="entry name" value="REP-ASSOCIATED TYROSINE TRANSPOSASE"/>
    <property type="match status" value="1"/>
</dbReference>
<dbReference type="GO" id="GO:0043565">
    <property type="term" value="F:sequence-specific DNA binding"/>
    <property type="evidence" value="ECO:0007669"/>
    <property type="project" value="TreeGrafter"/>
</dbReference>
<evidence type="ECO:0000313" key="3">
    <source>
        <dbReference type="Proteomes" id="UP000198575"/>
    </source>
</evidence>
<dbReference type="InterPro" id="IPR036515">
    <property type="entry name" value="Transposase_17_sf"/>
</dbReference>
<reference evidence="2 3" key="1">
    <citation type="submission" date="2016-10" db="EMBL/GenBank/DDBJ databases">
        <authorList>
            <person name="de Groot N.N."/>
        </authorList>
    </citation>
    <scope>NUCLEOTIDE SEQUENCE [LARGE SCALE GENOMIC DNA]</scope>
    <source>
        <strain evidence="2 3">CGMCC 1.7659</strain>
    </source>
</reference>
<dbReference type="InterPro" id="IPR052715">
    <property type="entry name" value="RAYT_transposase"/>
</dbReference>
<gene>
    <name evidence="2" type="ORF">SAMN05216289_13437</name>
</gene>
<dbReference type="SMART" id="SM01321">
    <property type="entry name" value="Y1_Tnp"/>
    <property type="match status" value="1"/>
</dbReference>
<feature type="domain" description="Transposase IS200-like" evidence="1">
    <location>
        <begin position="1"/>
        <end position="68"/>
    </location>
</feature>
<evidence type="ECO:0000259" key="1">
    <source>
        <dbReference type="SMART" id="SM01321"/>
    </source>
</evidence>
<dbReference type="GO" id="GO:0004803">
    <property type="term" value="F:transposase activity"/>
    <property type="evidence" value="ECO:0007669"/>
    <property type="project" value="InterPro"/>
</dbReference>
<dbReference type="STRING" id="578942.SAMN05216289_13437"/>
<dbReference type="SUPFAM" id="SSF143422">
    <property type="entry name" value="Transposase IS200-like"/>
    <property type="match status" value="1"/>
</dbReference>
<dbReference type="InterPro" id="IPR002686">
    <property type="entry name" value="Transposase_17"/>
</dbReference>
<name>A0A1I5AAU9_9GAMM</name>
<dbReference type="Pfam" id="PF01797">
    <property type="entry name" value="Y1_Tnp"/>
    <property type="match status" value="1"/>
</dbReference>
<proteinExistence type="predicted"/>